<comment type="caution">
    <text evidence="2">The sequence shown here is derived from an EMBL/GenBank/DDBJ whole genome shotgun (WGS) entry which is preliminary data.</text>
</comment>
<proteinExistence type="predicted"/>
<protein>
    <submittedName>
        <fullName evidence="2">Uncharacterized protein</fullName>
    </submittedName>
</protein>
<dbReference type="EMBL" id="LAZR01005359">
    <property type="protein sequence ID" value="KKN00590.1"/>
    <property type="molecule type" value="Genomic_DNA"/>
</dbReference>
<reference evidence="2" key="1">
    <citation type="journal article" date="2015" name="Nature">
        <title>Complex archaea that bridge the gap between prokaryotes and eukaryotes.</title>
        <authorList>
            <person name="Spang A."/>
            <person name="Saw J.H."/>
            <person name="Jorgensen S.L."/>
            <person name="Zaremba-Niedzwiedzka K."/>
            <person name="Martijn J."/>
            <person name="Lind A.E."/>
            <person name="van Eijk R."/>
            <person name="Schleper C."/>
            <person name="Guy L."/>
            <person name="Ettema T.J."/>
        </authorList>
    </citation>
    <scope>NUCLEOTIDE SEQUENCE</scope>
</reference>
<sequence length="178" mass="19644">MVMDASGTLRQLEPDAEQIVDGESQVASRPLSPLIEIARPDQRTTPLPVLARAALPTAETIAEQQAIQGLFGQPVVRVDRHVSTDEEWRTLVRWDVPVGLTGDLHQISLLSNLDANTRYRLFLANVDQDLPEDRQTSTPLTLDWRRTVVPGGTSVWIEVRSTDGTEITVDGVITGTVR</sequence>
<evidence type="ECO:0000313" key="2">
    <source>
        <dbReference type="EMBL" id="KKN00590.1"/>
    </source>
</evidence>
<feature type="region of interest" description="Disordered" evidence="1">
    <location>
        <begin position="1"/>
        <end position="24"/>
    </location>
</feature>
<dbReference type="AlphaFoldDB" id="A0A0F9LZQ0"/>
<organism evidence="2">
    <name type="scientific">marine sediment metagenome</name>
    <dbReference type="NCBI Taxonomy" id="412755"/>
    <lineage>
        <taxon>unclassified sequences</taxon>
        <taxon>metagenomes</taxon>
        <taxon>ecological metagenomes</taxon>
    </lineage>
</organism>
<accession>A0A0F9LZQ0</accession>
<name>A0A0F9LZQ0_9ZZZZ</name>
<evidence type="ECO:0000256" key="1">
    <source>
        <dbReference type="SAM" id="MobiDB-lite"/>
    </source>
</evidence>
<gene>
    <name evidence="2" type="ORF">LCGC14_1136310</name>
</gene>